<dbReference type="SUPFAM" id="SSF56059">
    <property type="entry name" value="Glutathione synthetase ATP-binding domain-like"/>
    <property type="match status" value="1"/>
</dbReference>
<feature type="domain" description="PEP-utilising enzyme mobile" evidence="3">
    <location>
        <begin position="1229"/>
        <end position="1300"/>
    </location>
</feature>
<proteinExistence type="inferred from homology"/>
<dbReference type="PANTHER" id="PTHR43615:SF1">
    <property type="entry name" value="PPDK_N DOMAIN-CONTAINING PROTEIN"/>
    <property type="match status" value="1"/>
</dbReference>
<dbReference type="InterPro" id="IPR051549">
    <property type="entry name" value="PEP_Utilizing_Enz"/>
</dbReference>
<evidence type="ECO:0000259" key="4">
    <source>
        <dbReference type="Pfam" id="PF01326"/>
    </source>
</evidence>
<dbReference type="InterPro" id="IPR008279">
    <property type="entry name" value="PEP-util_enz_mobile_dom"/>
</dbReference>
<dbReference type="InterPro" id="IPR013815">
    <property type="entry name" value="ATP_grasp_subdomain_1"/>
</dbReference>
<dbReference type="Proteomes" id="UP001516400">
    <property type="component" value="Unassembled WGS sequence"/>
</dbReference>
<gene>
    <name evidence="5" type="ORF">HHI36_021421</name>
</gene>
<dbReference type="InterPro" id="IPR036637">
    <property type="entry name" value="Phosphohistidine_dom_sf"/>
</dbReference>
<evidence type="ECO:0008006" key="7">
    <source>
        <dbReference type="Google" id="ProtNLM"/>
    </source>
</evidence>
<dbReference type="Gene3D" id="3.30.1490.20">
    <property type="entry name" value="ATP-grasp fold, A domain"/>
    <property type="match status" value="1"/>
</dbReference>
<evidence type="ECO:0000256" key="2">
    <source>
        <dbReference type="SAM" id="Phobius"/>
    </source>
</evidence>
<dbReference type="Pfam" id="PF01326">
    <property type="entry name" value="PPDK_N"/>
    <property type="match status" value="1"/>
</dbReference>
<keyword evidence="2" id="KW-0812">Transmembrane</keyword>
<dbReference type="Gene3D" id="3.50.30.10">
    <property type="entry name" value="Phosphohistidine domain"/>
    <property type="match status" value="1"/>
</dbReference>
<keyword evidence="6" id="KW-1185">Reference proteome</keyword>
<feature type="domain" description="Pyruvate phosphate dikinase AMP/ATP-binding" evidence="4">
    <location>
        <begin position="428"/>
        <end position="746"/>
    </location>
</feature>
<dbReference type="SUPFAM" id="SSF52009">
    <property type="entry name" value="Phosphohistidine domain"/>
    <property type="match status" value="1"/>
</dbReference>
<dbReference type="PANTHER" id="PTHR43615">
    <property type="entry name" value="PHOSPHOENOLPYRUVATE SYNTHASE-RELATED"/>
    <property type="match status" value="1"/>
</dbReference>
<dbReference type="Pfam" id="PF00391">
    <property type="entry name" value="PEP-utilizers"/>
    <property type="match status" value="1"/>
</dbReference>
<reference evidence="5 6" key="1">
    <citation type="journal article" date="2021" name="BMC Biol.">
        <title>Horizontally acquired antibacterial genes associated with adaptive radiation of ladybird beetles.</title>
        <authorList>
            <person name="Li H.S."/>
            <person name="Tang X.F."/>
            <person name="Huang Y.H."/>
            <person name="Xu Z.Y."/>
            <person name="Chen M.L."/>
            <person name="Du X.Y."/>
            <person name="Qiu B.Y."/>
            <person name="Chen P.T."/>
            <person name="Zhang W."/>
            <person name="Slipinski A."/>
            <person name="Escalona H.E."/>
            <person name="Waterhouse R.M."/>
            <person name="Zwick A."/>
            <person name="Pang H."/>
        </authorList>
    </citation>
    <scope>NUCLEOTIDE SEQUENCE [LARGE SCALE GENOMIC DNA]</scope>
    <source>
        <strain evidence="5">SYSU2018</strain>
    </source>
</reference>
<keyword evidence="2" id="KW-0472">Membrane</keyword>
<feature type="transmembrane region" description="Helical" evidence="2">
    <location>
        <begin position="7"/>
        <end position="25"/>
    </location>
</feature>
<keyword evidence="2" id="KW-1133">Transmembrane helix</keyword>
<comment type="similarity">
    <text evidence="1">Belongs to the PEP-utilizing enzyme family.</text>
</comment>
<accession>A0ABD2MWV8</accession>
<dbReference type="EMBL" id="JABFTP020000042">
    <property type="protein sequence ID" value="KAL3270914.1"/>
    <property type="molecule type" value="Genomic_DNA"/>
</dbReference>
<evidence type="ECO:0000256" key="1">
    <source>
        <dbReference type="ARBA" id="ARBA00007837"/>
    </source>
</evidence>
<comment type="caution">
    <text evidence="5">The sequence shown here is derived from an EMBL/GenBank/DDBJ whole genome shotgun (WGS) entry which is preliminary data.</text>
</comment>
<sequence>MSWIVFNFCYYAVFVVVPIIVFVCFSKDDNFHSSGGVLYFIKYIFGKNAIRKMQKKLRKSNDLNDLASFEESKSITDEILSDRLSFSATDQNGNQLSIKLTLSANYIAEMIICLRIDGKTYILPEKNHSQSSEHPIRTKSIPEYRWKCQGLNIEILEPLKRCRLTFSGMLLNVTPQKYGRVENVKFNFIWNCCSKPNISWLDDDLDLLTRSMAETKWRDGRWLELLGDEKGYVQFGALKGQVFLENSPETELNMSCVRRRNWGILESEALNKRVTVFACTENGYMLDFGVKSIRGGCQTMKFGYVLMKNGFVFPIQNIDLNKNIADSVSDRITIHVRANNKTLKLILTTDKNSSVKFINNNFYGFKCQNTPAESMVETSKGMALLDHWNSFTGEVTEQPPPILRPLKVEQIPDIFVTEIGSEESKILELTGGKGNSLGLMKSLDDQNEITIPDGFVVTTQAFQQQIQNNFHLRRALSLLEDIALGKEKGNLEEACQNTVELFAEQSMTPSVAQAVTDELIKFRRKHDEKIIPFLRWAVRSSAIGEDSDEFSSAGQNETFLGCQTDKDVLRKITKCWGSLFTYQSVTYRRLRALPIRTSMAVVIQKMVPSEAAGVLFTCHPSDSNHGKMVITTNFGLGETVVSGEAEPDTIILSKTLDGDVKIDSYTIGSKSNFMLMSRYGIQKNTIQDERSNCPSLSIDLALKLGRIGILLETVFGSPRDVEWAVLKDRLYILQSRPITTLNQWTDYELLHEFDTAHVSNDTFYTKANIGEVIPFAMTALSQSVMHTLERGYQIRMFGSYDPYVSKTMRFSHHHCMIDLLNGLYARPTKQMDITFKMVDLAVFGHPVLNEDLHRLAIERFGIFTEFAKMKQFAIIFTLVWKAPGEMERMISTMEDLDFKIGRKDTAMDMYEKIIRVMDVYVDLAKTHCLISLISVVYQTLSMITLMEGNKEITTDHYSDLALILSCCKDVVSAEVPSRLEEMADALKKCGLADQFVKLPPDNGVSWLKENCEEVHKRLEKFLQDHGHRVLGELELSTNTWGMNPSNVIEMIQANCRLGKSVKKTLDAQEDIVDQLVSPQKEFTKKILRFLIKKQRVAVGNREKSKSTFVKAVNKLRIAYRTLAKEMVGNGLLPSENLIHHLTQHEILNVIQRKNPYLVSKAIRRQKMYQSWNKLRFPEIMYGIPVPEVENDGNIELGDSEVVCKGTPVCLGDVTARACVLTSLNEIKVLEEGDILITKSTDIGWSPYFPILSGIVTELGGLVSHGAVVAREYGLPCVVGAKDATKIFKTGDRVHLSAKHGTITLISKLQ</sequence>
<organism evidence="5 6">
    <name type="scientific">Cryptolaemus montrouzieri</name>
    <dbReference type="NCBI Taxonomy" id="559131"/>
    <lineage>
        <taxon>Eukaryota</taxon>
        <taxon>Metazoa</taxon>
        <taxon>Ecdysozoa</taxon>
        <taxon>Arthropoda</taxon>
        <taxon>Hexapoda</taxon>
        <taxon>Insecta</taxon>
        <taxon>Pterygota</taxon>
        <taxon>Neoptera</taxon>
        <taxon>Endopterygota</taxon>
        <taxon>Coleoptera</taxon>
        <taxon>Polyphaga</taxon>
        <taxon>Cucujiformia</taxon>
        <taxon>Coccinelloidea</taxon>
        <taxon>Coccinellidae</taxon>
        <taxon>Scymninae</taxon>
        <taxon>Scymnini</taxon>
        <taxon>Cryptolaemus</taxon>
    </lineage>
</organism>
<protein>
    <recommendedName>
        <fullName evidence="7">Phosphoenolpyruvate synthase</fullName>
    </recommendedName>
</protein>
<evidence type="ECO:0000259" key="3">
    <source>
        <dbReference type="Pfam" id="PF00391"/>
    </source>
</evidence>
<name>A0ABD2MWV8_9CUCU</name>
<evidence type="ECO:0000313" key="5">
    <source>
        <dbReference type="EMBL" id="KAL3270914.1"/>
    </source>
</evidence>
<dbReference type="Gene3D" id="3.30.470.20">
    <property type="entry name" value="ATP-grasp fold, B domain"/>
    <property type="match status" value="1"/>
</dbReference>
<evidence type="ECO:0000313" key="6">
    <source>
        <dbReference type="Proteomes" id="UP001516400"/>
    </source>
</evidence>
<dbReference type="InterPro" id="IPR002192">
    <property type="entry name" value="PPDK_AMP/ATP-bd"/>
</dbReference>